<feature type="compositionally biased region" description="Polar residues" evidence="3">
    <location>
        <begin position="560"/>
        <end position="570"/>
    </location>
</feature>
<dbReference type="PROSITE" id="PS50245">
    <property type="entry name" value="CAP_GLY_2"/>
    <property type="match status" value="1"/>
</dbReference>
<evidence type="ECO:0000256" key="1">
    <source>
        <dbReference type="ARBA" id="ARBA00022614"/>
    </source>
</evidence>
<evidence type="ECO:0000259" key="4">
    <source>
        <dbReference type="PROSITE" id="PS50245"/>
    </source>
</evidence>
<feature type="region of interest" description="Disordered" evidence="3">
    <location>
        <begin position="548"/>
        <end position="570"/>
    </location>
</feature>
<dbReference type="KEGG" id="cme:CYME_CMG030C"/>
<dbReference type="RefSeq" id="XP_005535846.1">
    <property type="nucleotide sequence ID" value="XM_005535789.1"/>
</dbReference>
<dbReference type="SUPFAM" id="SSF74924">
    <property type="entry name" value="Cap-Gly domain"/>
    <property type="match status" value="1"/>
</dbReference>
<dbReference type="Pfam" id="PF01302">
    <property type="entry name" value="CAP_GLY"/>
    <property type="match status" value="1"/>
</dbReference>
<dbReference type="STRING" id="280699.M1V4N9"/>
<evidence type="ECO:0000256" key="2">
    <source>
        <dbReference type="ARBA" id="ARBA00022737"/>
    </source>
</evidence>
<evidence type="ECO:0000313" key="5">
    <source>
        <dbReference type="EMBL" id="BAM79560.1"/>
    </source>
</evidence>
<name>M1V4N9_CYAM1</name>
<protein>
    <submittedName>
        <fullName evidence="5">Similar to beta-tubulin folding cofactor E</fullName>
    </submittedName>
</protein>
<feature type="compositionally biased region" description="Low complexity" evidence="3">
    <location>
        <begin position="548"/>
        <end position="558"/>
    </location>
</feature>
<keyword evidence="2" id="KW-0677">Repeat</keyword>
<dbReference type="InterPro" id="IPR036859">
    <property type="entry name" value="CAP-Gly_dom_sf"/>
</dbReference>
<dbReference type="Gene3D" id="3.80.10.10">
    <property type="entry name" value="Ribonuclease Inhibitor"/>
    <property type="match status" value="2"/>
</dbReference>
<dbReference type="Gene3D" id="2.30.30.190">
    <property type="entry name" value="CAP Gly-rich-like domain"/>
    <property type="match status" value="1"/>
</dbReference>
<dbReference type="GO" id="GO:0005737">
    <property type="term" value="C:cytoplasm"/>
    <property type="evidence" value="ECO:0007669"/>
    <property type="project" value="TreeGrafter"/>
</dbReference>
<keyword evidence="1" id="KW-0433">Leucine-rich repeat</keyword>
<sequence length="570" mass="62992">MRVAYGSARGDLRWRGQLPEVDGGKYTWVGVEWDPGPDADKHGRHDGTFRGKRYFSCERTPARASFVRADQVHFPQSLGYLLDAYQKPGTQTQPGDVSGSTEQPAAGVAPLVSACLARSCVVWNPAESALVAERHGKSVRYLDISFGLIEYYEDVAEILQTFPRLEELDISGNRLRPRNSTTISPNHALSSIAWVSQSLRILRWNCAGVETSIAALAQLVLGCTVLEELRLHGNHIRLEVRSTNTTILPRSLTRLYLGANHLECVACLPSPELELLDLSENPALDRLGAPASSTECFAPRLSSLNLTDTSFVCLEFLADPNHFPQLRNLRLRHLPRDHIIARMPYLEKLNGSEITAAERREAELRFLADWSTAAQDAFASSPLKRRVEALCRQYGVKAEAPLPLPSPLPHMERGYVPVVLGQLRMDAPVPTRIPLASLSQCQQQQQQQQLLLQVPASTPWWLAERIAFTQLSGIRNQLVSPPSDDRHHVVVHLAYATAHELALQPQPDWLTTLEELDSAGKSPVYVLVHIERNKSHVKCCDSKSAASAADGLDANAPATETPSQSVPLES</sequence>
<dbReference type="OMA" id="SEESHMF"/>
<dbReference type="SUPFAM" id="SSF52058">
    <property type="entry name" value="L domain-like"/>
    <property type="match status" value="1"/>
</dbReference>
<gene>
    <name evidence="5" type="ORF">CYME_CMG030C</name>
</gene>
<dbReference type="Proteomes" id="UP000007014">
    <property type="component" value="Chromosome 7"/>
</dbReference>
<dbReference type="InterPro" id="IPR000938">
    <property type="entry name" value="CAP-Gly_domain"/>
</dbReference>
<dbReference type="GeneID" id="16993310"/>
<accession>M1V4N9</accession>
<dbReference type="HOGENOM" id="CLU_478494_0_0_1"/>
<feature type="domain" description="CAP-Gly" evidence="4">
    <location>
        <begin position="19"/>
        <end position="68"/>
    </location>
</feature>
<dbReference type="SMART" id="SM01052">
    <property type="entry name" value="CAP_GLY"/>
    <property type="match status" value="1"/>
</dbReference>
<evidence type="ECO:0000256" key="3">
    <source>
        <dbReference type="SAM" id="MobiDB-lite"/>
    </source>
</evidence>
<dbReference type="PANTHER" id="PTHR15454">
    <property type="entry name" value="NISCHARIN RELATED"/>
    <property type="match status" value="1"/>
</dbReference>
<dbReference type="eggNOG" id="KOG3207">
    <property type="taxonomic scope" value="Eukaryota"/>
</dbReference>
<reference evidence="5 6" key="2">
    <citation type="journal article" date="2007" name="BMC Biol.">
        <title>A 100%-complete sequence reveals unusually simple genomic features in the hot-spring red alga Cyanidioschyzon merolae.</title>
        <authorList>
            <person name="Nozaki H."/>
            <person name="Takano H."/>
            <person name="Misumi O."/>
            <person name="Terasawa K."/>
            <person name="Matsuzaki M."/>
            <person name="Maruyama S."/>
            <person name="Nishida K."/>
            <person name="Yagisawa F."/>
            <person name="Yoshida Y."/>
            <person name="Fujiwara T."/>
            <person name="Takio S."/>
            <person name="Tamura K."/>
            <person name="Chung S.J."/>
            <person name="Nakamura S."/>
            <person name="Kuroiwa H."/>
            <person name="Tanaka K."/>
            <person name="Sato N."/>
            <person name="Kuroiwa T."/>
        </authorList>
    </citation>
    <scope>NUCLEOTIDE SEQUENCE [LARGE SCALE GENOMIC DNA]</scope>
    <source>
        <strain evidence="5 6">10D</strain>
    </source>
</reference>
<dbReference type="EMBL" id="AP006489">
    <property type="protein sequence ID" value="BAM79560.1"/>
    <property type="molecule type" value="Genomic_DNA"/>
</dbReference>
<dbReference type="OrthoDB" id="3279at2759"/>
<dbReference type="Gramene" id="CMG030CT">
    <property type="protein sequence ID" value="CMG030CT"/>
    <property type="gene ID" value="CMG030C"/>
</dbReference>
<reference evidence="5 6" key="1">
    <citation type="journal article" date="2004" name="Nature">
        <title>Genome sequence of the ultrasmall unicellular red alga Cyanidioschyzon merolae 10D.</title>
        <authorList>
            <person name="Matsuzaki M."/>
            <person name="Misumi O."/>
            <person name="Shin-i T."/>
            <person name="Maruyama S."/>
            <person name="Takahara M."/>
            <person name="Miyagishima S."/>
            <person name="Mori T."/>
            <person name="Nishida K."/>
            <person name="Yagisawa F."/>
            <person name="Nishida K."/>
            <person name="Yoshida Y."/>
            <person name="Nishimura Y."/>
            <person name="Nakao S."/>
            <person name="Kobayashi T."/>
            <person name="Momoyama Y."/>
            <person name="Higashiyama T."/>
            <person name="Minoda A."/>
            <person name="Sano M."/>
            <person name="Nomoto H."/>
            <person name="Oishi K."/>
            <person name="Hayashi H."/>
            <person name="Ohta F."/>
            <person name="Nishizaka S."/>
            <person name="Haga S."/>
            <person name="Miura S."/>
            <person name="Morishita T."/>
            <person name="Kabeya Y."/>
            <person name="Terasawa K."/>
            <person name="Suzuki Y."/>
            <person name="Ishii Y."/>
            <person name="Asakawa S."/>
            <person name="Takano H."/>
            <person name="Ohta N."/>
            <person name="Kuroiwa H."/>
            <person name="Tanaka K."/>
            <person name="Shimizu N."/>
            <person name="Sugano S."/>
            <person name="Sato N."/>
            <person name="Nozaki H."/>
            <person name="Ogasawara N."/>
            <person name="Kohara Y."/>
            <person name="Kuroiwa T."/>
        </authorList>
    </citation>
    <scope>NUCLEOTIDE SEQUENCE [LARGE SCALE GENOMIC DNA]</scope>
    <source>
        <strain evidence="5 6">10D</strain>
    </source>
</reference>
<evidence type="ECO:0000313" key="6">
    <source>
        <dbReference type="Proteomes" id="UP000007014"/>
    </source>
</evidence>
<dbReference type="AlphaFoldDB" id="M1V4N9"/>
<organism evidence="5 6">
    <name type="scientific">Cyanidioschyzon merolae (strain NIES-3377 / 10D)</name>
    <name type="common">Unicellular red alga</name>
    <dbReference type="NCBI Taxonomy" id="280699"/>
    <lineage>
        <taxon>Eukaryota</taxon>
        <taxon>Rhodophyta</taxon>
        <taxon>Bangiophyceae</taxon>
        <taxon>Cyanidiales</taxon>
        <taxon>Cyanidiaceae</taxon>
        <taxon>Cyanidioschyzon</taxon>
    </lineage>
</organism>
<dbReference type="InterPro" id="IPR032675">
    <property type="entry name" value="LRR_dom_sf"/>
</dbReference>
<proteinExistence type="predicted"/>
<keyword evidence="6" id="KW-1185">Reference proteome</keyword>